<keyword evidence="7" id="KW-1185">Reference proteome</keyword>
<dbReference type="RefSeq" id="WP_047251754.1">
    <property type="nucleotide sequence ID" value="NZ_CP011367.1"/>
</dbReference>
<dbReference type="EMBL" id="CP011367">
    <property type="protein sequence ID" value="AKJ96169.1"/>
    <property type="molecule type" value="Genomic_DNA"/>
</dbReference>
<evidence type="ECO:0000256" key="2">
    <source>
        <dbReference type="ARBA" id="ARBA00022729"/>
    </source>
</evidence>
<dbReference type="Gene3D" id="1.10.530.10">
    <property type="match status" value="1"/>
</dbReference>
<dbReference type="SUPFAM" id="SSF53955">
    <property type="entry name" value="Lysozyme-like"/>
    <property type="match status" value="1"/>
</dbReference>
<reference evidence="6 7" key="1">
    <citation type="submission" date="2015-04" db="EMBL/GenBank/DDBJ databases">
        <title>Complete Sequence for the Genome of the Thioalkalivibrio versutus D301.</title>
        <authorList>
            <person name="Mu T."/>
            <person name="Zhou J."/>
            <person name="Xu X."/>
        </authorList>
    </citation>
    <scope>NUCLEOTIDE SEQUENCE [LARGE SCALE GENOMIC DNA]</scope>
    <source>
        <strain evidence="6 7">D301</strain>
    </source>
</reference>
<evidence type="ECO:0000256" key="3">
    <source>
        <dbReference type="SAM" id="SignalP"/>
    </source>
</evidence>
<evidence type="ECO:0000259" key="5">
    <source>
        <dbReference type="Pfam" id="PF14718"/>
    </source>
</evidence>
<accession>A0A0G3G746</accession>
<dbReference type="PANTHER" id="PTHR37423">
    <property type="entry name" value="SOLUBLE LYTIC MUREIN TRANSGLYCOSYLASE-RELATED"/>
    <property type="match status" value="1"/>
</dbReference>
<evidence type="ECO:0000259" key="4">
    <source>
        <dbReference type="Pfam" id="PF01464"/>
    </source>
</evidence>
<dbReference type="InterPro" id="IPR012289">
    <property type="entry name" value="Lytic_TGlycosylase_superhlx_L"/>
</dbReference>
<evidence type="ECO:0000313" key="6">
    <source>
        <dbReference type="EMBL" id="AKJ96169.1"/>
    </source>
</evidence>
<dbReference type="KEGG" id="tvr:TVD_12730"/>
<protein>
    <submittedName>
        <fullName evidence="6">Lytic transglycosylase</fullName>
    </submittedName>
</protein>
<feature type="chain" id="PRO_5002553894" evidence="3">
    <location>
        <begin position="27"/>
        <end position="685"/>
    </location>
</feature>
<organism evidence="6 7">
    <name type="scientific">Thioalkalivibrio versutus</name>
    <dbReference type="NCBI Taxonomy" id="106634"/>
    <lineage>
        <taxon>Bacteria</taxon>
        <taxon>Pseudomonadati</taxon>
        <taxon>Pseudomonadota</taxon>
        <taxon>Gammaproteobacteria</taxon>
        <taxon>Chromatiales</taxon>
        <taxon>Ectothiorhodospiraceae</taxon>
        <taxon>Thioalkalivibrio</taxon>
    </lineage>
</organism>
<evidence type="ECO:0000313" key="7">
    <source>
        <dbReference type="Proteomes" id="UP000064201"/>
    </source>
</evidence>
<feature type="domain" description="Transglycosylase SLT" evidence="4">
    <location>
        <begin position="488"/>
        <end position="600"/>
    </location>
</feature>
<dbReference type="PATRIC" id="fig|106634.4.peg.2594"/>
<proteinExistence type="inferred from homology"/>
<gene>
    <name evidence="6" type="ORF">TVD_12730</name>
</gene>
<sequence>MRHSRNVIAGLAGLLLVLAAALPAAAAEEDLYVFERSLYLLAERALNRGDMTAYRAARSTLTGYPLTPYLDYRDLARNLNRADPEAVRRFVREHDDTPLAARLHGSYLTHLAREEQWGAYLEFLDSDRSLSVEQDCNRRQALLETGERDAALEDVESIWLHGQSRPSACDPALKAWRDAGGLTGELAWDRFVLAVEAGQTGLARYLRRYLDRDDRPWAERWLDLASQPARVVEADFDAGAHRSAEALMERAFTRWIRQDLDAALEGWEKGGRDLGLSSESAGRVQHALALRLALRYRPEALDFMAALEPEVFDTQLRQWQVRAALYERDWEVVMDAIRAMDRDVRDEAAWQYWYARALEQIESLEAARGFYERAARERNFYGFLAADRLGQPYRIGHQPLVLEDGQRAAMRTHAGMQRMRELVRLDRNAEARREWTHAVADMDTAELEAAARTFADWGWHDRAIFTAARARNWDDIELRFPLAFDDLIVAGAREQGIDPAWAMAIARQESAFLHDVRSGAGALGIMQVMPATGRSIASAAGVRVNSDWDILDPATNARLGTYYLRRNLDRFGGHSMLSSAAYNAGAHRVSSWLPEDRAMDPDIWAELIPFSETRDYIRRVFAYRILYAVRLGQEPPSLSTLLYPVTPQDRLAASRERHLATLPGAEGITLSRAFCDAPGYTENAC</sequence>
<feature type="domain" description="Lytic transglycosylase superhelical linker" evidence="5">
    <location>
        <begin position="411"/>
        <end position="476"/>
    </location>
</feature>
<dbReference type="OrthoDB" id="92254at2"/>
<feature type="signal peptide" evidence="3">
    <location>
        <begin position="1"/>
        <end position="26"/>
    </location>
</feature>
<name>A0A0G3G746_9GAMM</name>
<dbReference type="CDD" id="cd13401">
    <property type="entry name" value="Slt70-like"/>
    <property type="match status" value="1"/>
</dbReference>
<dbReference type="STRING" id="106634.TVD_12730"/>
<dbReference type="InterPro" id="IPR023346">
    <property type="entry name" value="Lysozyme-like_dom_sf"/>
</dbReference>
<dbReference type="Gene3D" id="1.10.1240.20">
    <property type="entry name" value="Lytic transglycosylase, superhelical linker domain"/>
    <property type="match status" value="1"/>
</dbReference>
<dbReference type="InterPro" id="IPR037061">
    <property type="entry name" value="Lytic_TGlycoase_superhlx_L_sf"/>
</dbReference>
<dbReference type="InterPro" id="IPR008258">
    <property type="entry name" value="Transglycosylase_SLT_dom_1"/>
</dbReference>
<comment type="similarity">
    <text evidence="1">Belongs to the transglycosylase Slt family.</text>
</comment>
<dbReference type="Pfam" id="PF14718">
    <property type="entry name" value="SLT_L"/>
    <property type="match status" value="1"/>
</dbReference>
<dbReference type="PANTHER" id="PTHR37423:SF5">
    <property type="entry name" value="SOLUBLE LYTIC MUREIN TRANSGLYCOSYLASE"/>
    <property type="match status" value="1"/>
</dbReference>
<dbReference type="Proteomes" id="UP000064201">
    <property type="component" value="Chromosome"/>
</dbReference>
<dbReference type="Pfam" id="PF01464">
    <property type="entry name" value="SLT"/>
    <property type="match status" value="1"/>
</dbReference>
<dbReference type="InterPro" id="IPR008939">
    <property type="entry name" value="Lytic_TGlycosylase_superhlx_U"/>
</dbReference>
<dbReference type="GO" id="GO:0042597">
    <property type="term" value="C:periplasmic space"/>
    <property type="evidence" value="ECO:0007669"/>
    <property type="project" value="InterPro"/>
</dbReference>
<dbReference type="GO" id="GO:0004553">
    <property type="term" value="F:hydrolase activity, hydrolyzing O-glycosyl compounds"/>
    <property type="evidence" value="ECO:0007669"/>
    <property type="project" value="InterPro"/>
</dbReference>
<dbReference type="Gene3D" id="1.25.20.10">
    <property type="entry name" value="Bacterial muramidases"/>
    <property type="match status" value="1"/>
</dbReference>
<evidence type="ECO:0000256" key="1">
    <source>
        <dbReference type="ARBA" id="ARBA00007734"/>
    </source>
</evidence>
<dbReference type="AlphaFoldDB" id="A0A0G3G746"/>
<dbReference type="SUPFAM" id="SSF48435">
    <property type="entry name" value="Bacterial muramidases"/>
    <property type="match status" value="1"/>
</dbReference>
<keyword evidence="2 3" id="KW-0732">Signal</keyword>